<dbReference type="GeneID" id="113212989"/>
<dbReference type="OrthoDB" id="10629518at2759"/>
<sequence length="317" mass="34639">MTCNETTPHRRLRVEKAMWWLPLAAALLMAAEAVATVTAAATADGKVLPAARASTDAGDSTESFLSMASCAAQKDAMRCLEQRASRYRSQLLDERRAWDSRALQDSDADADTAVKATEAILDGLVPDVPGEDAMEAKDAVAGHNSRGHKLKKKIHKIIKIIKIIIFIVVVKLKMVFAMLMMQTLFQFKLVAITFMILLIKKYYLWVEWKHKKEEKKAVVYYEHAQHQHHYDETDHFHDGLGGLLGGQHGYDKHADPSGAGAGGGAEAAGGWGGWWGKRSAEFPTPQVPVVAAAANLGAQQMAYNAYRPAQAAAQMVG</sequence>
<keyword evidence="1" id="KW-0812">Transmembrane</keyword>
<evidence type="ECO:0000313" key="2">
    <source>
        <dbReference type="Proteomes" id="UP000504606"/>
    </source>
</evidence>
<organism evidence="2 3">
    <name type="scientific">Frankliniella occidentalis</name>
    <name type="common">Western flower thrips</name>
    <name type="synonym">Euthrips occidentalis</name>
    <dbReference type="NCBI Taxonomy" id="133901"/>
    <lineage>
        <taxon>Eukaryota</taxon>
        <taxon>Metazoa</taxon>
        <taxon>Ecdysozoa</taxon>
        <taxon>Arthropoda</taxon>
        <taxon>Hexapoda</taxon>
        <taxon>Insecta</taxon>
        <taxon>Pterygota</taxon>
        <taxon>Neoptera</taxon>
        <taxon>Paraneoptera</taxon>
        <taxon>Thysanoptera</taxon>
        <taxon>Terebrantia</taxon>
        <taxon>Thripoidea</taxon>
        <taxon>Thripidae</taxon>
        <taxon>Frankliniella</taxon>
    </lineage>
</organism>
<dbReference type="AlphaFoldDB" id="A0A6J1TAA9"/>
<keyword evidence="1" id="KW-0472">Membrane</keyword>
<protein>
    <submittedName>
        <fullName evidence="3">Uncharacterized protein LOC113212989</fullName>
    </submittedName>
</protein>
<dbReference type="KEGG" id="foc:113212989"/>
<reference evidence="3" key="1">
    <citation type="submission" date="2025-08" db="UniProtKB">
        <authorList>
            <consortium name="RefSeq"/>
        </authorList>
    </citation>
    <scope>IDENTIFICATION</scope>
    <source>
        <tissue evidence="3">Whole organism</tissue>
    </source>
</reference>
<keyword evidence="2" id="KW-1185">Reference proteome</keyword>
<gene>
    <name evidence="3" type="primary">LOC113212989</name>
</gene>
<dbReference type="RefSeq" id="XP_026287671.1">
    <property type="nucleotide sequence ID" value="XM_026431886.2"/>
</dbReference>
<accession>A0A6J1TAA9</accession>
<feature type="transmembrane region" description="Helical" evidence="1">
    <location>
        <begin position="20"/>
        <end position="43"/>
    </location>
</feature>
<name>A0A6J1TAA9_FRAOC</name>
<feature type="transmembrane region" description="Helical" evidence="1">
    <location>
        <begin position="187"/>
        <end position="206"/>
    </location>
</feature>
<proteinExistence type="predicted"/>
<keyword evidence="1" id="KW-1133">Transmembrane helix</keyword>
<feature type="transmembrane region" description="Helical" evidence="1">
    <location>
        <begin position="160"/>
        <end position="181"/>
    </location>
</feature>
<evidence type="ECO:0000256" key="1">
    <source>
        <dbReference type="SAM" id="Phobius"/>
    </source>
</evidence>
<evidence type="ECO:0000313" key="3">
    <source>
        <dbReference type="RefSeq" id="XP_026287671.1"/>
    </source>
</evidence>
<dbReference type="Proteomes" id="UP000504606">
    <property type="component" value="Unplaced"/>
</dbReference>